<dbReference type="PANTHER" id="PTHR12585:SF27">
    <property type="entry name" value="MEIOTIC RECOMBINATION PROTEIN REC8 HOMOLOG"/>
    <property type="match status" value="1"/>
</dbReference>
<dbReference type="GO" id="GO:0003682">
    <property type="term" value="F:chromatin binding"/>
    <property type="evidence" value="ECO:0007669"/>
    <property type="project" value="TreeGrafter"/>
</dbReference>
<dbReference type="GO" id="GO:0005634">
    <property type="term" value="C:nucleus"/>
    <property type="evidence" value="ECO:0007669"/>
    <property type="project" value="UniProtKB-SubCell"/>
</dbReference>
<name>M4SLE7_9BILA</name>
<dbReference type="EMBL" id="JX156291">
    <property type="protein sequence ID" value="AGH55948.1"/>
    <property type="molecule type" value="Genomic_DNA"/>
</dbReference>
<dbReference type="GO" id="GO:0051177">
    <property type="term" value="P:meiotic sister chromatid cohesion"/>
    <property type="evidence" value="ECO:0007669"/>
    <property type="project" value="TreeGrafter"/>
</dbReference>
<comment type="subcellular location">
    <subcellularLocation>
        <location evidence="1">Nucleus</location>
    </subcellularLocation>
</comment>
<protein>
    <submittedName>
        <fullName evidence="4">Rec8</fullName>
    </submittedName>
</protein>
<organism evidence="4">
    <name type="scientific">Brachionus manjavacas</name>
    <dbReference type="NCBI Taxonomy" id="667381"/>
    <lineage>
        <taxon>Eukaryota</taxon>
        <taxon>Metazoa</taxon>
        <taxon>Spiralia</taxon>
        <taxon>Gnathifera</taxon>
        <taxon>Rotifera</taxon>
        <taxon>Eurotatoria</taxon>
        <taxon>Monogononta</taxon>
        <taxon>Pseudotrocha</taxon>
        <taxon>Ploima</taxon>
        <taxon>Brachionidae</taxon>
        <taxon>Brachionus</taxon>
    </lineage>
</organism>
<feature type="non-terminal residue" evidence="4">
    <location>
        <position position="95"/>
    </location>
</feature>
<dbReference type="AlphaFoldDB" id="M4SLE7"/>
<reference evidence="4" key="1">
    <citation type="journal article" date="2013" name="J. Hered.">
        <title>Inventory and phylogenetic analysis of meiotic genes in monogonont rotifers.</title>
        <authorList>
            <person name="Hanson S.J."/>
            <person name="Schurko A.M."/>
            <person name="Hecox-Lea B."/>
            <person name="Mark Welch D.B."/>
            <person name="Stelzer C.P."/>
            <person name="Logsdon J.M.Jr."/>
        </authorList>
    </citation>
    <scope>NUCLEOTIDE SEQUENCE</scope>
</reference>
<evidence type="ECO:0000313" key="4">
    <source>
        <dbReference type="EMBL" id="AGH55948.1"/>
    </source>
</evidence>
<dbReference type="GO" id="GO:0006302">
    <property type="term" value="P:double-strand break repair"/>
    <property type="evidence" value="ECO:0007669"/>
    <property type="project" value="TreeGrafter"/>
</dbReference>
<feature type="domain" description="Rad21/Rec8-like protein N-terminal" evidence="3">
    <location>
        <begin position="2"/>
        <end position="92"/>
    </location>
</feature>
<evidence type="ECO:0000259" key="3">
    <source>
        <dbReference type="Pfam" id="PF04825"/>
    </source>
</evidence>
<dbReference type="Pfam" id="PF04825">
    <property type="entry name" value="Rad21_Rec8_N"/>
    <property type="match status" value="1"/>
</dbReference>
<evidence type="ECO:0000256" key="1">
    <source>
        <dbReference type="ARBA" id="ARBA00004123"/>
    </source>
</evidence>
<accession>M4SLE7</accession>
<dbReference type="InterPro" id="IPR039781">
    <property type="entry name" value="Rad21/Rec8-like"/>
</dbReference>
<gene>
    <name evidence="4" type="primary">REC8</name>
</gene>
<proteinExistence type="predicted"/>
<dbReference type="InterPro" id="IPR006910">
    <property type="entry name" value="Rad21_Rec8_N"/>
</dbReference>
<feature type="non-terminal residue" evidence="4">
    <location>
        <position position="1"/>
    </location>
</feature>
<dbReference type="GO" id="GO:0030893">
    <property type="term" value="C:meiotic cohesin complex"/>
    <property type="evidence" value="ECO:0007669"/>
    <property type="project" value="TreeGrafter"/>
</dbReference>
<dbReference type="PANTHER" id="PTHR12585">
    <property type="entry name" value="SCC1 / RAD21 FAMILY MEMBER"/>
    <property type="match status" value="1"/>
</dbReference>
<sequence length="95" mass="11170">FQQALLKRRGRFGTIWLAAHHPAKISKTEIIRIDISRKCDEIIEYIINGRENRPKFSLVVSSHLMLGLCVLVKKQSQFLLDDLMHLRQEIHKCYI</sequence>
<evidence type="ECO:0000256" key="2">
    <source>
        <dbReference type="ARBA" id="ARBA00023242"/>
    </source>
</evidence>
<keyword evidence="2" id="KW-0539">Nucleus</keyword>